<dbReference type="PANTHER" id="PTHR20275:SF0">
    <property type="entry name" value="NAD KINASE"/>
    <property type="match status" value="1"/>
</dbReference>
<dbReference type="Gene3D" id="2.60.200.30">
    <property type="entry name" value="Probable inorganic polyphosphate/atp-NAD kinase, domain 2"/>
    <property type="match status" value="1"/>
</dbReference>
<protein>
    <recommendedName>
        <fullName evidence="8">NAD kinase</fullName>
        <ecNumber evidence="8">2.7.1.23</ecNumber>
    </recommendedName>
    <alternativeName>
        <fullName evidence="8">ATP-dependent NAD kinase</fullName>
    </alternativeName>
</protein>
<dbReference type="eggNOG" id="COG0061">
    <property type="taxonomic scope" value="Bacteria"/>
</dbReference>
<comment type="caution">
    <text evidence="8">Lacks conserved residue(s) required for the propagation of feature annotation.</text>
</comment>
<keyword evidence="6 8" id="KW-0520">NAD</keyword>
<dbReference type="Pfam" id="PF20143">
    <property type="entry name" value="NAD_kinase_C"/>
    <property type="match status" value="1"/>
</dbReference>
<dbReference type="GO" id="GO:0051287">
    <property type="term" value="F:NAD binding"/>
    <property type="evidence" value="ECO:0007669"/>
    <property type="project" value="UniProtKB-ARBA"/>
</dbReference>
<evidence type="ECO:0000256" key="4">
    <source>
        <dbReference type="ARBA" id="ARBA00022840"/>
    </source>
</evidence>
<dbReference type="HAMAP" id="MF_00361">
    <property type="entry name" value="NAD_kinase"/>
    <property type="match status" value="1"/>
</dbReference>
<organism evidence="9 10">
    <name type="scientific">Schleiferilactobacillus shenzhenensis LY-73</name>
    <dbReference type="NCBI Taxonomy" id="1231336"/>
    <lineage>
        <taxon>Bacteria</taxon>
        <taxon>Bacillati</taxon>
        <taxon>Bacillota</taxon>
        <taxon>Bacilli</taxon>
        <taxon>Lactobacillales</taxon>
        <taxon>Lactobacillaceae</taxon>
        <taxon>Schleiferilactobacillus</taxon>
    </lineage>
</organism>
<feature type="binding site" evidence="8">
    <location>
        <position position="150"/>
    </location>
    <ligand>
        <name>NAD(+)</name>
        <dbReference type="ChEBI" id="CHEBI:57540"/>
    </ligand>
</feature>
<keyword evidence="3 8" id="KW-0418">Kinase</keyword>
<comment type="catalytic activity">
    <reaction evidence="7 8">
        <text>NAD(+) + ATP = ADP + NADP(+) + H(+)</text>
        <dbReference type="Rhea" id="RHEA:18629"/>
        <dbReference type="ChEBI" id="CHEBI:15378"/>
        <dbReference type="ChEBI" id="CHEBI:30616"/>
        <dbReference type="ChEBI" id="CHEBI:57540"/>
        <dbReference type="ChEBI" id="CHEBI:58349"/>
        <dbReference type="ChEBI" id="CHEBI:456216"/>
        <dbReference type="EC" id="2.7.1.23"/>
    </reaction>
</comment>
<dbReference type="EMBL" id="KI271583">
    <property type="protein sequence ID" value="ERL66162.1"/>
    <property type="molecule type" value="Genomic_DNA"/>
</dbReference>
<dbReference type="GO" id="GO:0003951">
    <property type="term" value="F:NAD+ kinase activity"/>
    <property type="evidence" value="ECO:0007669"/>
    <property type="project" value="UniProtKB-UniRule"/>
</dbReference>
<comment type="cofactor">
    <cofactor evidence="8">
        <name>a divalent metal cation</name>
        <dbReference type="ChEBI" id="CHEBI:60240"/>
    </cofactor>
</comment>
<dbReference type="PANTHER" id="PTHR20275">
    <property type="entry name" value="NAD KINASE"/>
    <property type="match status" value="1"/>
</dbReference>
<sequence>MKIAIFSNDKPKSRTFQRRLRRELYRLGKFELTSHDPDIVITVGGDGTLLSAFHRYAHQIDHIRFIGVHTGHLGFYTDWRDYELPELVEALAKDSGQSVSYPLLDVTIQYFDQSKEHYIALNESTIRRVNKTMKTDIYIRDELFESFRGDGLCISTPTGSTAYSKSLGGAVLHPRLKALQMTEIASINNRLFRTLSSPIVIAPDEYITLRPDAQEDYILTIDSFTHRERPIAAVTFRIADEAIHFARYRHMHFWDRVEDAFIGSKQLHSKRGPQG</sequence>
<keyword evidence="4 8" id="KW-0067">ATP-binding</keyword>
<feature type="binding site" evidence="8">
    <location>
        <begin position="161"/>
        <end position="166"/>
    </location>
    <ligand>
        <name>NAD(+)</name>
        <dbReference type="ChEBI" id="CHEBI:57540"/>
    </ligand>
</feature>
<dbReference type="GO" id="GO:0006741">
    <property type="term" value="P:NADP+ biosynthetic process"/>
    <property type="evidence" value="ECO:0007669"/>
    <property type="project" value="UniProtKB-UniRule"/>
</dbReference>
<feature type="binding site" evidence="8">
    <location>
        <position position="185"/>
    </location>
    <ligand>
        <name>NAD(+)</name>
        <dbReference type="ChEBI" id="CHEBI:57540"/>
    </ligand>
</feature>
<evidence type="ECO:0000256" key="2">
    <source>
        <dbReference type="ARBA" id="ARBA00022741"/>
    </source>
</evidence>
<feature type="active site" description="Proton acceptor" evidence="8">
    <location>
        <position position="46"/>
    </location>
</feature>
<dbReference type="RefSeq" id="WP_022528539.1">
    <property type="nucleotide sequence ID" value="NZ_KI271583.1"/>
</dbReference>
<evidence type="ECO:0000313" key="9">
    <source>
        <dbReference type="EMBL" id="ERL66162.1"/>
    </source>
</evidence>
<dbReference type="Pfam" id="PF01513">
    <property type="entry name" value="NAD_kinase"/>
    <property type="match status" value="1"/>
</dbReference>
<evidence type="ECO:0000256" key="7">
    <source>
        <dbReference type="ARBA" id="ARBA00047925"/>
    </source>
</evidence>
<reference evidence="10" key="1">
    <citation type="journal article" date="2013" name="Genome Announc.">
        <title>Whole-Genome Sequencing of Lactobacillus shenzhenensis Strain LY-73T.</title>
        <authorList>
            <person name="Lin Z."/>
            <person name="Liu Z."/>
            <person name="Yang R."/>
            <person name="Zou Y."/>
            <person name="Wan D."/>
            <person name="Chen J."/>
            <person name="Guo M."/>
            <person name="Zhao J."/>
            <person name="Fang C."/>
            <person name="Yang R."/>
            <person name="Liu F."/>
        </authorList>
    </citation>
    <scope>NUCLEOTIDE SEQUENCE [LARGE SCALE GENOMIC DNA]</scope>
    <source>
        <strain evidence="10">LY-73</strain>
    </source>
</reference>
<dbReference type="InterPro" id="IPR017438">
    <property type="entry name" value="ATP-NAD_kinase_N"/>
</dbReference>
<dbReference type="GO" id="GO:0005737">
    <property type="term" value="C:cytoplasm"/>
    <property type="evidence" value="ECO:0007669"/>
    <property type="project" value="UniProtKB-SubCell"/>
</dbReference>
<dbReference type="STRING" id="1231336.L248_1254"/>
<dbReference type="Proteomes" id="UP000030647">
    <property type="component" value="Unassembled WGS sequence"/>
</dbReference>
<comment type="similarity">
    <text evidence="8">Belongs to the NAD kinase family.</text>
</comment>
<dbReference type="InterPro" id="IPR017437">
    <property type="entry name" value="ATP-NAD_kinase_PpnK-typ_C"/>
</dbReference>
<gene>
    <name evidence="8" type="primary">nadK</name>
    <name evidence="9" type="ORF">L248_1254</name>
</gene>
<dbReference type="InterPro" id="IPR002504">
    <property type="entry name" value="NADK"/>
</dbReference>
<comment type="subcellular location">
    <subcellularLocation>
        <location evidence="8">Cytoplasm</location>
    </subcellularLocation>
</comment>
<keyword evidence="5 8" id="KW-0521">NADP</keyword>
<dbReference type="EC" id="2.7.1.23" evidence="8"/>
<dbReference type="GO" id="GO:0019674">
    <property type="term" value="P:NAD+ metabolic process"/>
    <property type="evidence" value="ECO:0007669"/>
    <property type="project" value="InterPro"/>
</dbReference>
<evidence type="ECO:0000256" key="3">
    <source>
        <dbReference type="ARBA" id="ARBA00022777"/>
    </source>
</evidence>
<dbReference type="SUPFAM" id="SSF111331">
    <property type="entry name" value="NAD kinase/diacylglycerol kinase-like"/>
    <property type="match status" value="1"/>
</dbReference>
<feature type="binding site" evidence="8">
    <location>
        <begin position="46"/>
        <end position="47"/>
    </location>
    <ligand>
        <name>NAD(+)</name>
        <dbReference type="ChEBI" id="CHEBI:57540"/>
    </ligand>
</feature>
<name>U4TXU3_9LACO</name>
<feature type="binding site" evidence="8">
    <location>
        <position position="148"/>
    </location>
    <ligand>
        <name>NAD(+)</name>
        <dbReference type="ChEBI" id="CHEBI:57540"/>
    </ligand>
</feature>
<dbReference type="GO" id="GO:0005524">
    <property type="term" value="F:ATP binding"/>
    <property type="evidence" value="ECO:0007669"/>
    <property type="project" value="UniProtKB-KW"/>
</dbReference>
<evidence type="ECO:0000256" key="8">
    <source>
        <dbReference type="HAMAP-Rule" id="MF_00361"/>
    </source>
</evidence>
<dbReference type="NCBIfam" id="NF003424">
    <property type="entry name" value="PRK04885.1"/>
    <property type="match status" value="1"/>
</dbReference>
<feature type="binding site" evidence="8">
    <location>
        <begin position="122"/>
        <end position="123"/>
    </location>
    <ligand>
        <name>NAD(+)</name>
        <dbReference type="ChEBI" id="CHEBI:57540"/>
    </ligand>
</feature>
<comment type="function">
    <text evidence="8">Involved in the regulation of the intracellular balance of NAD and NADP, and is a key enzyme in the biosynthesis of NADP. Catalyzes specifically the phosphorylation on 2'-hydroxyl of the adenosine moiety of NAD to yield NADP.</text>
</comment>
<evidence type="ECO:0000256" key="1">
    <source>
        <dbReference type="ARBA" id="ARBA00022679"/>
    </source>
</evidence>
<keyword evidence="8" id="KW-0963">Cytoplasm</keyword>
<dbReference type="OrthoDB" id="9774737at2"/>
<evidence type="ECO:0000256" key="5">
    <source>
        <dbReference type="ARBA" id="ARBA00022857"/>
    </source>
</evidence>
<evidence type="ECO:0000313" key="10">
    <source>
        <dbReference type="Proteomes" id="UP000030647"/>
    </source>
</evidence>
<dbReference type="Gene3D" id="3.40.50.10330">
    <property type="entry name" value="Probable inorganic polyphosphate/atp-NAD kinase, domain 1"/>
    <property type="match status" value="1"/>
</dbReference>
<keyword evidence="1 8" id="KW-0808">Transferase</keyword>
<dbReference type="InterPro" id="IPR016064">
    <property type="entry name" value="NAD/diacylglycerol_kinase_sf"/>
</dbReference>
<evidence type="ECO:0000256" key="6">
    <source>
        <dbReference type="ARBA" id="ARBA00023027"/>
    </source>
</evidence>
<dbReference type="GO" id="GO:0046872">
    <property type="term" value="F:metal ion binding"/>
    <property type="evidence" value="ECO:0007669"/>
    <property type="project" value="UniProtKB-UniRule"/>
</dbReference>
<accession>U4TXU3</accession>
<dbReference type="HOGENOM" id="CLU_008831_0_3_9"/>
<proteinExistence type="inferred from homology"/>
<keyword evidence="2 8" id="KW-0547">Nucleotide-binding</keyword>
<keyword evidence="10" id="KW-1185">Reference proteome</keyword>
<dbReference type="AlphaFoldDB" id="U4TXU3"/>